<feature type="region of interest" description="Disordered" evidence="1">
    <location>
        <begin position="162"/>
        <end position="202"/>
    </location>
</feature>
<dbReference type="Proteomes" id="UP001055156">
    <property type="component" value="Unassembled WGS sequence"/>
</dbReference>
<evidence type="ECO:0000256" key="1">
    <source>
        <dbReference type="SAM" id="MobiDB-lite"/>
    </source>
</evidence>
<evidence type="ECO:0000313" key="3">
    <source>
        <dbReference type="Proteomes" id="UP001055156"/>
    </source>
</evidence>
<evidence type="ECO:0008006" key="4">
    <source>
        <dbReference type="Google" id="ProtNLM"/>
    </source>
</evidence>
<gene>
    <name evidence="2" type="ORF">LKMONMHP_4571</name>
</gene>
<evidence type="ECO:0000313" key="2">
    <source>
        <dbReference type="EMBL" id="GJE29687.1"/>
    </source>
</evidence>
<protein>
    <recommendedName>
        <fullName evidence="4">DUF433 domain-containing protein</fullName>
    </recommendedName>
</protein>
<dbReference type="InterPro" id="IPR007367">
    <property type="entry name" value="DUF433"/>
</dbReference>
<proteinExistence type="predicted"/>
<accession>A0ABQ4TH83</accession>
<sequence length="202" mass="22603">MPETWTIAQAALIVEKPVAVLQKVVERAPVRPKMVERGGRRIRAFDLHDLVFLQALDTLKRDLTPLKQAEIYEALAHLPPESPLRDVEAGDLRYDFGPYLRSIRSRIDETDRLLALIDASGREPVVKGTSIEAYRIAALFDGMSLGEILRDYPSLTEEQARAAKAYADSHPKPGRPYPTVTAKKALRDARTDDDEAFLPSRG</sequence>
<reference evidence="2" key="1">
    <citation type="journal article" date="2021" name="Front. Microbiol.">
        <title>Comprehensive Comparative Genomics and Phenotyping of Methylobacterium Species.</title>
        <authorList>
            <person name="Alessa O."/>
            <person name="Ogura Y."/>
            <person name="Fujitani Y."/>
            <person name="Takami H."/>
            <person name="Hayashi T."/>
            <person name="Sahin N."/>
            <person name="Tani A."/>
        </authorList>
    </citation>
    <scope>NUCLEOTIDE SEQUENCE</scope>
    <source>
        <strain evidence="2">NBRC 15689</strain>
    </source>
</reference>
<name>A0ABQ4TH83_METOR</name>
<dbReference type="Pfam" id="PF04255">
    <property type="entry name" value="DUF433"/>
    <property type="match status" value="1"/>
</dbReference>
<dbReference type="RefSeq" id="WP_238314748.1">
    <property type="nucleotide sequence ID" value="NZ_BPQV01000018.1"/>
</dbReference>
<dbReference type="SUPFAM" id="SSF46689">
    <property type="entry name" value="Homeodomain-like"/>
    <property type="match status" value="1"/>
</dbReference>
<dbReference type="InterPro" id="IPR009057">
    <property type="entry name" value="Homeodomain-like_sf"/>
</dbReference>
<keyword evidence="3" id="KW-1185">Reference proteome</keyword>
<dbReference type="InterPro" id="IPR036388">
    <property type="entry name" value="WH-like_DNA-bd_sf"/>
</dbReference>
<organism evidence="2 3">
    <name type="scientific">Methylobacterium organophilum</name>
    <dbReference type="NCBI Taxonomy" id="410"/>
    <lineage>
        <taxon>Bacteria</taxon>
        <taxon>Pseudomonadati</taxon>
        <taxon>Pseudomonadota</taxon>
        <taxon>Alphaproteobacteria</taxon>
        <taxon>Hyphomicrobiales</taxon>
        <taxon>Methylobacteriaceae</taxon>
        <taxon>Methylobacterium</taxon>
    </lineage>
</organism>
<dbReference type="Gene3D" id="1.10.10.10">
    <property type="entry name" value="Winged helix-like DNA-binding domain superfamily/Winged helix DNA-binding domain"/>
    <property type="match status" value="1"/>
</dbReference>
<reference evidence="2" key="2">
    <citation type="submission" date="2021-08" db="EMBL/GenBank/DDBJ databases">
        <authorList>
            <person name="Tani A."/>
            <person name="Ola A."/>
            <person name="Ogura Y."/>
            <person name="Katsura K."/>
            <person name="Hayashi T."/>
        </authorList>
    </citation>
    <scope>NUCLEOTIDE SEQUENCE</scope>
    <source>
        <strain evidence="2">NBRC 15689</strain>
    </source>
</reference>
<comment type="caution">
    <text evidence="2">The sequence shown here is derived from an EMBL/GenBank/DDBJ whole genome shotgun (WGS) entry which is preliminary data.</text>
</comment>
<dbReference type="EMBL" id="BPQV01000018">
    <property type="protein sequence ID" value="GJE29687.1"/>
    <property type="molecule type" value="Genomic_DNA"/>
</dbReference>